<dbReference type="KEGG" id="ngk:NGK_0709"/>
<gene>
    <name evidence="1" type="ordered locus">NGK_0709</name>
</gene>
<dbReference type="Proteomes" id="UP000002564">
    <property type="component" value="Chromosome"/>
</dbReference>
<dbReference type="HOGENOM" id="CLU_3254499_0_0_4"/>
<protein>
    <submittedName>
        <fullName evidence="1">Uncharacterized protein</fullName>
    </submittedName>
</protein>
<evidence type="ECO:0000313" key="1">
    <source>
        <dbReference type="EMBL" id="ACF29391.1"/>
    </source>
</evidence>
<dbReference type="AlphaFoldDB" id="B4RKP9"/>
<reference evidence="1 2" key="1">
    <citation type="journal article" date="2008" name="J. Bacteriol.">
        <title>Complete genome sequence of Neisseria gonorrhoeae NCCP11945.</title>
        <authorList>
            <person name="Chung G.T."/>
            <person name="Yoo J.S."/>
            <person name="Oh H.B."/>
            <person name="Lee Y.S."/>
            <person name="Cha S.H."/>
            <person name="Kim S.J."/>
            <person name="Yoo C.K."/>
        </authorList>
    </citation>
    <scope>NUCLEOTIDE SEQUENCE [LARGE SCALE GENOMIC DNA]</scope>
    <source>
        <strain evidence="1 2">NCCP11945</strain>
    </source>
</reference>
<name>B4RKP9_NEIG2</name>
<organism evidence="1 2">
    <name type="scientific">Neisseria gonorrhoeae (strain NCCP11945)</name>
    <dbReference type="NCBI Taxonomy" id="521006"/>
    <lineage>
        <taxon>Bacteria</taxon>
        <taxon>Pseudomonadati</taxon>
        <taxon>Pseudomonadota</taxon>
        <taxon>Betaproteobacteria</taxon>
        <taxon>Neisseriales</taxon>
        <taxon>Neisseriaceae</taxon>
        <taxon>Neisseria</taxon>
    </lineage>
</organism>
<accession>B4RKP9</accession>
<dbReference type="EMBL" id="CP001050">
    <property type="protein sequence ID" value="ACF29391.1"/>
    <property type="molecule type" value="Genomic_DNA"/>
</dbReference>
<proteinExistence type="predicted"/>
<evidence type="ECO:0000313" key="2">
    <source>
        <dbReference type="Proteomes" id="UP000002564"/>
    </source>
</evidence>
<sequence length="42" mass="5133">MNNILNRNFYGFTRISITNCYNFYFIKVYCCIIKIEIASWEI</sequence>